<sequence length="269" mass="29837">MSSHLSSFQIVLTRAEKQQSNASRLFKEAGITILDLPALEINSPNNWNPMDKALESLNSFDWLLLSSTNGVEALEKRLTTVGYGLNTLPPNLKIASIGYKTSLALEKLGYMSDYIPPDFVADSLVTYFPASNIDIKILAIRVQNGGRTFLAEAFREVGVKFIEVAGYQSNCPKTFPKKTFEAFITQEVSAVTFTSSKIVQHTCRLLEKLFGTSWREQLKSTAIISIGPQTTITCHKWLGRVDTEANPHNLEGLVTASLEVLNQKSTKFI</sequence>
<dbReference type="UniPathway" id="UPA00251">
    <property type="reaction ID" value="UER00320"/>
</dbReference>
<proteinExistence type="predicted"/>
<dbReference type="SUPFAM" id="SSF69618">
    <property type="entry name" value="HemD-like"/>
    <property type="match status" value="1"/>
</dbReference>
<evidence type="ECO:0000313" key="2">
    <source>
        <dbReference type="EMBL" id="APP88074.1"/>
    </source>
</evidence>
<evidence type="ECO:0000259" key="1">
    <source>
        <dbReference type="Pfam" id="PF02602"/>
    </source>
</evidence>
<dbReference type="InterPro" id="IPR003754">
    <property type="entry name" value="4pyrrol_synth_uPrphyn_synth"/>
</dbReference>
<keyword evidence="2" id="KW-0808">Transferase</keyword>
<dbReference type="PANTHER" id="PTHR40082">
    <property type="entry name" value="BLR5956 PROTEIN"/>
    <property type="match status" value="1"/>
</dbReference>
<gene>
    <name evidence="2" type="ORF">PCKR_286</name>
</gene>
<geneLocation type="plastid" evidence="2"/>
<dbReference type="GO" id="GO:0006780">
    <property type="term" value="P:uroporphyrinogen III biosynthetic process"/>
    <property type="evidence" value="ECO:0007669"/>
    <property type="project" value="InterPro"/>
</dbReference>
<dbReference type="GO" id="GO:0006782">
    <property type="term" value="P:protoporphyrinogen IX biosynthetic process"/>
    <property type="evidence" value="ECO:0007669"/>
    <property type="project" value="UniProtKB-UniPathway"/>
</dbReference>
<dbReference type="GO" id="GO:0032259">
    <property type="term" value="P:methylation"/>
    <property type="evidence" value="ECO:0007669"/>
    <property type="project" value="UniProtKB-KW"/>
</dbReference>
<keyword evidence="2" id="KW-0934">Plastid</keyword>
<dbReference type="AlphaFoldDB" id="A0A1L5YBN0"/>
<dbReference type="Pfam" id="PF02602">
    <property type="entry name" value="HEM4"/>
    <property type="match status" value="1"/>
</dbReference>
<dbReference type="InterPro" id="IPR036108">
    <property type="entry name" value="4pyrrol_syn_uPrphyn_synt_sf"/>
</dbReference>
<feature type="domain" description="Tetrapyrrole biosynthesis uroporphyrinogen III synthase" evidence="1">
    <location>
        <begin position="23"/>
        <end position="254"/>
    </location>
</feature>
<dbReference type="EMBL" id="KX897545">
    <property type="protein sequence ID" value="APP88074.1"/>
    <property type="molecule type" value="Genomic_DNA"/>
</dbReference>
<dbReference type="GO" id="GO:0004852">
    <property type="term" value="F:uroporphyrinogen-III synthase activity"/>
    <property type="evidence" value="ECO:0007669"/>
    <property type="project" value="InterPro"/>
</dbReference>
<dbReference type="CDD" id="cd06578">
    <property type="entry name" value="HemD"/>
    <property type="match status" value="1"/>
</dbReference>
<dbReference type="Gene3D" id="3.40.50.10090">
    <property type="match status" value="2"/>
</dbReference>
<dbReference type="PANTHER" id="PTHR40082:SF1">
    <property type="entry name" value="BLR5956 PROTEIN"/>
    <property type="match status" value="1"/>
</dbReference>
<dbReference type="GO" id="GO:0008168">
    <property type="term" value="F:methyltransferase activity"/>
    <property type="evidence" value="ECO:0007669"/>
    <property type="project" value="UniProtKB-KW"/>
</dbReference>
<reference evidence="2" key="1">
    <citation type="journal article" date="2017" name="Protist">
        <title>Diversity of the Photosynthetic Paulinella Species, with the Description of Paulinella micropora sp. nov. and the Chromatophore Genome Sequence for strain KR01.</title>
        <authorList>
            <person name="Lhee D."/>
            <person name="Yang E.C."/>
            <person name="Kim J.I."/>
            <person name="Nakayama T."/>
            <person name="Zuccarello G."/>
            <person name="Andersen R.A."/>
            <person name="Yoon H.S."/>
        </authorList>
    </citation>
    <scope>NUCLEOTIDE SEQUENCE</scope>
    <source>
        <strain evidence="2">KR01</strain>
    </source>
</reference>
<organism evidence="2">
    <name type="scientific">Paulinella micropora</name>
    <dbReference type="NCBI Taxonomy" id="1928728"/>
    <lineage>
        <taxon>Eukaryota</taxon>
        <taxon>Sar</taxon>
        <taxon>Rhizaria</taxon>
        <taxon>Cercozoa</taxon>
        <taxon>Imbricatea</taxon>
        <taxon>Silicofilosea</taxon>
        <taxon>Euglyphida</taxon>
        <taxon>Paulinellidae</taxon>
        <taxon>Paulinella</taxon>
    </lineage>
</organism>
<dbReference type="InterPro" id="IPR039793">
    <property type="entry name" value="UROS/Hem4"/>
</dbReference>
<keyword evidence="2" id="KW-0489">Methyltransferase</keyword>
<protein>
    <submittedName>
        <fullName evidence="2">Uroporphyrinogen III methyltransferase</fullName>
    </submittedName>
</protein>
<accession>A0A1L5YBN0</accession>
<name>A0A1L5YBN0_9EUKA</name>